<dbReference type="SMART" id="SM00354">
    <property type="entry name" value="HTH_LACI"/>
    <property type="match status" value="1"/>
</dbReference>
<dbReference type="AlphaFoldDB" id="A0A7G7W7X4"/>
<dbReference type="GO" id="GO:0000976">
    <property type="term" value="F:transcription cis-regulatory region binding"/>
    <property type="evidence" value="ECO:0007669"/>
    <property type="project" value="TreeGrafter"/>
</dbReference>
<dbReference type="CDD" id="cd01392">
    <property type="entry name" value="HTH_LacI"/>
    <property type="match status" value="1"/>
</dbReference>
<evidence type="ECO:0000313" key="6">
    <source>
        <dbReference type="Proteomes" id="UP000515489"/>
    </source>
</evidence>
<dbReference type="PANTHER" id="PTHR30146">
    <property type="entry name" value="LACI-RELATED TRANSCRIPTIONAL REPRESSOR"/>
    <property type="match status" value="1"/>
</dbReference>
<dbReference type="SUPFAM" id="SSF53822">
    <property type="entry name" value="Periplasmic binding protein-like I"/>
    <property type="match status" value="1"/>
</dbReference>
<dbReference type="InterPro" id="IPR028082">
    <property type="entry name" value="Peripla_BP_I"/>
</dbReference>
<evidence type="ECO:0000313" key="5">
    <source>
        <dbReference type="EMBL" id="QNH62467.1"/>
    </source>
</evidence>
<evidence type="ECO:0000256" key="2">
    <source>
        <dbReference type="ARBA" id="ARBA00023125"/>
    </source>
</evidence>
<dbReference type="PANTHER" id="PTHR30146:SF109">
    <property type="entry name" value="HTH-TYPE TRANSCRIPTIONAL REGULATOR GALS"/>
    <property type="match status" value="1"/>
</dbReference>
<proteinExistence type="predicted"/>
<organism evidence="5 6">
    <name type="scientific">Hymenobacter sediminicola</name>
    <dbReference type="NCBI Taxonomy" id="2761579"/>
    <lineage>
        <taxon>Bacteria</taxon>
        <taxon>Pseudomonadati</taxon>
        <taxon>Bacteroidota</taxon>
        <taxon>Cytophagia</taxon>
        <taxon>Cytophagales</taxon>
        <taxon>Hymenobacteraceae</taxon>
        <taxon>Hymenobacter</taxon>
    </lineage>
</organism>
<dbReference type="InterPro" id="IPR000843">
    <property type="entry name" value="HTH_LacI"/>
</dbReference>
<feature type="domain" description="HTH lacI-type" evidence="4">
    <location>
        <begin position="4"/>
        <end position="58"/>
    </location>
</feature>
<dbReference type="Gene3D" id="1.10.260.40">
    <property type="entry name" value="lambda repressor-like DNA-binding domains"/>
    <property type="match status" value="1"/>
</dbReference>
<evidence type="ECO:0000256" key="1">
    <source>
        <dbReference type="ARBA" id="ARBA00023015"/>
    </source>
</evidence>
<dbReference type="CDD" id="cd06267">
    <property type="entry name" value="PBP1_LacI_sugar_binding-like"/>
    <property type="match status" value="1"/>
</dbReference>
<dbReference type="RefSeq" id="WP_185888376.1">
    <property type="nucleotide sequence ID" value="NZ_CP060202.1"/>
</dbReference>
<protein>
    <submittedName>
        <fullName evidence="5">LacI family DNA-binding transcriptional regulator</fullName>
    </submittedName>
</protein>
<dbReference type="GO" id="GO:0003700">
    <property type="term" value="F:DNA-binding transcription factor activity"/>
    <property type="evidence" value="ECO:0007669"/>
    <property type="project" value="TreeGrafter"/>
</dbReference>
<keyword evidence="1" id="KW-0805">Transcription regulation</keyword>
<keyword evidence="3" id="KW-0804">Transcription</keyword>
<evidence type="ECO:0000259" key="4">
    <source>
        <dbReference type="PROSITE" id="PS50932"/>
    </source>
</evidence>
<dbReference type="InterPro" id="IPR001761">
    <property type="entry name" value="Peripla_BP/Lac1_sug-bd_dom"/>
</dbReference>
<sequence>MKSTNLKRLAQELNLSISTVSRALNDSYEIAPETKARVKALAQLLNYEPNPYASSLRKQKSQTIGLILPEVANNFFSLAIDGIEEIARANDYHVLVYLTHESHSREAAIVQHLASGRADGILVSVASESPDFTHFDLLTERGIPTVFFDRVRDEETITKVTTDDSTSGYKATKHLIDAGCQRIAYLLVSDTLSIGLRRQQGYEDALRDAGLAYDPELVLLGHPDREENIILIRELLQKHPDIDGIFASVESLAMCSYEVCQELGRRIPEDVKVISFSNMAVASLLSPALTTITQPAYEMGREAARILFRSISKNKPVLPSQSMELQSQLVVRRSTQAS</sequence>
<keyword evidence="2 5" id="KW-0238">DNA-binding</keyword>
<dbReference type="Pfam" id="PF00532">
    <property type="entry name" value="Peripla_BP_1"/>
    <property type="match status" value="1"/>
</dbReference>
<keyword evidence="6" id="KW-1185">Reference proteome</keyword>
<reference evidence="5 6" key="1">
    <citation type="submission" date="2020-08" db="EMBL/GenBank/DDBJ databases">
        <title>Hymenobacter sp. S2-20-2 genome sequencing.</title>
        <authorList>
            <person name="Jin L."/>
        </authorList>
    </citation>
    <scope>NUCLEOTIDE SEQUENCE [LARGE SCALE GENOMIC DNA]</scope>
    <source>
        <strain evidence="5 6">S2-20-2</strain>
    </source>
</reference>
<evidence type="ECO:0000256" key="3">
    <source>
        <dbReference type="ARBA" id="ARBA00023163"/>
    </source>
</evidence>
<name>A0A7G7W7X4_9BACT</name>
<dbReference type="Pfam" id="PF00356">
    <property type="entry name" value="LacI"/>
    <property type="match status" value="1"/>
</dbReference>
<dbReference type="Gene3D" id="3.40.50.2300">
    <property type="match status" value="2"/>
</dbReference>
<dbReference type="PROSITE" id="PS50932">
    <property type="entry name" value="HTH_LACI_2"/>
    <property type="match status" value="1"/>
</dbReference>
<dbReference type="SUPFAM" id="SSF47413">
    <property type="entry name" value="lambda repressor-like DNA-binding domains"/>
    <property type="match status" value="1"/>
</dbReference>
<accession>A0A7G7W7X4</accession>
<dbReference type="Proteomes" id="UP000515489">
    <property type="component" value="Chromosome"/>
</dbReference>
<dbReference type="KEGG" id="hsk:H4317_01175"/>
<dbReference type="EMBL" id="CP060202">
    <property type="protein sequence ID" value="QNH62467.1"/>
    <property type="molecule type" value="Genomic_DNA"/>
</dbReference>
<dbReference type="InterPro" id="IPR010982">
    <property type="entry name" value="Lambda_DNA-bd_dom_sf"/>
</dbReference>
<gene>
    <name evidence="5" type="ORF">H4317_01175</name>
</gene>